<organism evidence="1 2">
    <name type="scientific">Methanoculleus methanifontis</name>
    <dbReference type="NCBI Taxonomy" id="2584086"/>
    <lineage>
        <taxon>Archaea</taxon>
        <taxon>Methanobacteriati</taxon>
        <taxon>Methanobacteriota</taxon>
        <taxon>Stenosarchaea group</taxon>
        <taxon>Methanomicrobia</taxon>
        <taxon>Methanomicrobiales</taxon>
        <taxon>Methanomicrobiaceae</taxon>
        <taxon>Methanoculleus</taxon>
    </lineage>
</organism>
<accession>A0ABT8M5T4</accession>
<gene>
    <name evidence="1" type="ORF">FGW20_13220</name>
</gene>
<sequence>MLGKKVWVVSLTVLTIIFIAVTGCTDSGNGGWFGEEKFVYDEDFSLTGEISKKEGKGIFWEGYYTYKLKTENLIINLPSDGGKLYQIYVTTYDPESKVRLTGGGNYTYKYKTDKFGNYSIETGNFKDPFSFSGAYADKLSDINTILYTVPANESSYGRIASVDGHIVNAELIDRNFYLVLEIPGPLSPSTDGNLFEDGEIVRANGHITIKETDGKVKLTKGMLGDNRVTVIEIDGEETSRRADAMG</sequence>
<dbReference type="EMBL" id="VCYI01000030">
    <property type="protein sequence ID" value="MDN7013959.1"/>
    <property type="molecule type" value="Genomic_DNA"/>
</dbReference>
<comment type="caution">
    <text evidence="1">The sequence shown here is derived from an EMBL/GenBank/DDBJ whole genome shotgun (WGS) entry which is preliminary data.</text>
</comment>
<protein>
    <recommendedName>
        <fullName evidence="3">Lipoprotein</fullName>
    </recommendedName>
</protein>
<dbReference type="RefSeq" id="WP_301678549.1">
    <property type="nucleotide sequence ID" value="NZ_VCYI01000030.1"/>
</dbReference>
<name>A0ABT8M5T4_9EURY</name>
<keyword evidence="2" id="KW-1185">Reference proteome</keyword>
<proteinExistence type="predicted"/>
<evidence type="ECO:0000313" key="1">
    <source>
        <dbReference type="EMBL" id="MDN7013959.1"/>
    </source>
</evidence>
<evidence type="ECO:0008006" key="3">
    <source>
        <dbReference type="Google" id="ProtNLM"/>
    </source>
</evidence>
<reference evidence="1" key="1">
    <citation type="submission" date="2019-05" db="EMBL/GenBank/DDBJ databases">
        <title>Isolation and characterization of methanogens from the cold seep sediment at Four-Way Closure Ridge.</title>
        <authorList>
            <person name="You Y.-T."/>
            <person name="Chen S.-C."/>
            <person name="Zhang W.-L."/>
            <person name="Lai M.-C."/>
        </authorList>
    </citation>
    <scope>NUCLEOTIDE SEQUENCE</scope>
    <source>
        <strain evidence="1">FWC-SCC3</strain>
    </source>
</reference>
<dbReference type="Proteomes" id="UP001168423">
    <property type="component" value="Unassembled WGS sequence"/>
</dbReference>
<evidence type="ECO:0000313" key="2">
    <source>
        <dbReference type="Proteomes" id="UP001168423"/>
    </source>
</evidence>
<dbReference type="PROSITE" id="PS51257">
    <property type="entry name" value="PROKAR_LIPOPROTEIN"/>
    <property type="match status" value="1"/>
</dbReference>